<dbReference type="InterPro" id="IPR050375">
    <property type="entry name" value="MFS_TsgA-like"/>
</dbReference>
<dbReference type="GO" id="GO:0005354">
    <property type="term" value="F:galactose transmembrane transporter activity"/>
    <property type="evidence" value="ECO:0007669"/>
    <property type="project" value="InterPro"/>
</dbReference>
<evidence type="ECO:0000313" key="10">
    <source>
        <dbReference type="Proteomes" id="UP000220133"/>
    </source>
</evidence>
<feature type="transmembrane region" description="Helical" evidence="8">
    <location>
        <begin position="308"/>
        <end position="327"/>
    </location>
</feature>
<evidence type="ECO:0000256" key="2">
    <source>
        <dbReference type="ARBA" id="ARBA00004429"/>
    </source>
</evidence>
<dbReference type="GO" id="GO:0005886">
    <property type="term" value="C:plasma membrane"/>
    <property type="evidence" value="ECO:0007669"/>
    <property type="project" value="UniProtKB-SubCell"/>
</dbReference>
<feature type="transmembrane region" description="Helical" evidence="8">
    <location>
        <begin position="49"/>
        <end position="70"/>
    </location>
</feature>
<dbReference type="Pfam" id="PF07690">
    <property type="entry name" value="MFS_1"/>
    <property type="match status" value="1"/>
</dbReference>
<name>A0A291QZ75_9BACT</name>
<dbReference type="RefSeq" id="WP_098195628.1">
    <property type="nucleotide sequence ID" value="NZ_CP023777.1"/>
</dbReference>
<dbReference type="PANTHER" id="PTHR43702:SF12">
    <property type="entry name" value="N-ACETYL GLUCOSAMINE TRANSPORTER NAGP"/>
    <property type="match status" value="1"/>
</dbReference>
<feature type="transmembrane region" description="Helical" evidence="8">
    <location>
        <begin position="236"/>
        <end position="260"/>
    </location>
</feature>
<comment type="function">
    <text evidence="1">Intake of glucose and galactose.</text>
</comment>
<feature type="transmembrane region" description="Helical" evidence="8">
    <location>
        <begin position="374"/>
        <end position="394"/>
    </location>
</feature>
<dbReference type="SUPFAM" id="SSF103473">
    <property type="entry name" value="MFS general substrate transporter"/>
    <property type="match status" value="1"/>
</dbReference>
<dbReference type="InterPro" id="IPR005964">
    <property type="entry name" value="Glc/Gal_transptr_bac"/>
</dbReference>
<feature type="transmembrane region" description="Helical" evidence="8">
    <location>
        <begin position="339"/>
        <end position="362"/>
    </location>
</feature>
<sequence length="441" mass="48702">MSVQTKNNTFTAIVIIAMMFFIFGILTWINSILIPYFKIGCELNNFQSYLVAFAFYIAYLVMAIPSGLLLKRVGFRKGIMIGFWTVAAGAFIFVPAGLNRSYPLFLTGLFAIGVGLAILQTAANPYVTILGDKERAAQRFSIMGICNKMAGILAPLVFAALIIRPGDQQVFDALPTMDALTKERTLDELIARVSTPYAFLSAGLFLFGCFIRFSPLPDLDADEEKNPALMKGKKSILDFPHLVLGAFAIFFHVGSQVIAVDSIINYTTSMGVPLAEAKVFPAYTLTATIIGYLLGIILIPRFFSQLQALRWCTILGFVLSGCILVTSQEVHWLGHAVDLSVWLIVLLGFANSMIWAGIWALAMDRLGSFVKTGASLLVMGLCGNAILPLIYGYLADRTGLQSAYIVLLPCYAYLIFYAFHAYRLKSWKRRIKIDYEVPETV</sequence>
<organism evidence="9 10">
    <name type="scientific">Chitinophaga caeni</name>
    <dbReference type="NCBI Taxonomy" id="2029983"/>
    <lineage>
        <taxon>Bacteria</taxon>
        <taxon>Pseudomonadati</taxon>
        <taxon>Bacteroidota</taxon>
        <taxon>Chitinophagia</taxon>
        <taxon>Chitinophagales</taxon>
        <taxon>Chitinophagaceae</taxon>
        <taxon>Chitinophaga</taxon>
    </lineage>
</organism>
<feature type="transmembrane region" description="Helical" evidence="8">
    <location>
        <begin position="79"/>
        <end position="98"/>
    </location>
</feature>
<feature type="transmembrane region" description="Helical" evidence="8">
    <location>
        <begin position="140"/>
        <end position="163"/>
    </location>
</feature>
<keyword evidence="6 8" id="KW-1133">Transmembrane helix</keyword>
<gene>
    <name evidence="9" type="ORF">COR50_19935</name>
</gene>
<evidence type="ECO:0000313" key="9">
    <source>
        <dbReference type="EMBL" id="ATL49260.1"/>
    </source>
</evidence>
<keyword evidence="7 8" id="KW-0472">Membrane</keyword>
<feature type="transmembrane region" description="Helical" evidence="8">
    <location>
        <begin position="12"/>
        <end position="37"/>
    </location>
</feature>
<evidence type="ECO:0000256" key="3">
    <source>
        <dbReference type="ARBA" id="ARBA00009120"/>
    </source>
</evidence>
<feature type="transmembrane region" description="Helical" evidence="8">
    <location>
        <begin position="104"/>
        <end position="128"/>
    </location>
</feature>
<dbReference type="AlphaFoldDB" id="A0A291QZ75"/>
<dbReference type="GO" id="GO:0055056">
    <property type="term" value="F:D-glucose transmembrane transporter activity"/>
    <property type="evidence" value="ECO:0007669"/>
    <property type="project" value="InterPro"/>
</dbReference>
<dbReference type="GO" id="GO:1904659">
    <property type="term" value="P:D-glucose transmembrane transport"/>
    <property type="evidence" value="ECO:0007669"/>
    <property type="project" value="InterPro"/>
</dbReference>
<feature type="transmembrane region" description="Helical" evidence="8">
    <location>
        <begin position="197"/>
        <end position="215"/>
    </location>
</feature>
<dbReference type="Proteomes" id="UP000220133">
    <property type="component" value="Chromosome"/>
</dbReference>
<evidence type="ECO:0000256" key="5">
    <source>
        <dbReference type="ARBA" id="ARBA00022692"/>
    </source>
</evidence>
<dbReference type="OrthoDB" id="9795150at2"/>
<dbReference type="InterPro" id="IPR036259">
    <property type="entry name" value="MFS_trans_sf"/>
</dbReference>
<keyword evidence="5 8" id="KW-0812">Transmembrane</keyword>
<dbReference type="NCBIfam" id="TIGR01272">
    <property type="entry name" value="gluP"/>
    <property type="match status" value="1"/>
</dbReference>
<reference evidence="9 10" key="1">
    <citation type="submission" date="2017-10" db="EMBL/GenBank/DDBJ databases">
        <title>Paenichitinophaga pekingensis gen. nov., sp. nov., isolated from activated sludge.</title>
        <authorList>
            <person name="Jin D."/>
            <person name="Kong X."/>
            <person name="Deng Y."/>
            <person name="Bai Z."/>
        </authorList>
    </citation>
    <scope>NUCLEOTIDE SEQUENCE [LARGE SCALE GENOMIC DNA]</scope>
    <source>
        <strain evidence="9 10">13</strain>
    </source>
</reference>
<accession>A0A291QZ75</accession>
<comment type="subcellular location">
    <subcellularLocation>
        <location evidence="2">Cell inner membrane</location>
        <topology evidence="2">Multi-pass membrane protein</topology>
    </subcellularLocation>
</comment>
<proteinExistence type="inferred from homology"/>
<comment type="similarity">
    <text evidence="3">Belongs to the major facilitator superfamily. FHS transporter (TC 2.A.1.7) family.</text>
</comment>
<dbReference type="CDD" id="cd17394">
    <property type="entry name" value="MFS_FucP_like"/>
    <property type="match status" value="1"/>
</dbReference>
<dbReference type="EMBL" id="CP023777">
    <property type="protein sequence ID" value="ATL49260.1"/>
    <property type="molecule type" value="Genomic_DNA"/>
</dbReference>
<evidence type="ECO:0000256" key="4">
    <source>
        <dbReference type="ARBA" id="ARBA00022475"/>
    </source>
</evidence>
<dbReference type="PANTHER" id="PTHR43702">
    <property type="entry name" value="L-FUCOSE-PROTON SYMPORTER"/>
    <property type="match status" value="1"/>
</dbReference>
<dbReference type="Gene3D" id="1.20.1250.20">
    <property type="entry name" value="MFS general substrate transporter like domains"/>
    <property type="match status" value="2"/>
</dbReference>
<evidence type="ECO:0000256" key="6">
    <source>
        <dbReference type="ARBA" id="ARBA00022989"/>
    </source>
</evidence>
<keyword evidence="10" id="KW-1185">Reference proteome</keyword>
<feature type="transmembrane region" description="Helical" evidence="8">
    <location>
        <begin position="280"/>
        <end position="299"/>
    </location>
</feature>
<evidence type="ECO:0000256" key="8">
    <source>
        <dbReference type="SAM" id="Phobius"/>
    </source>
</evidence>
<feature type="transmembrane region" description="Helical" evidence="8">
    <location>
        <begin position="400"/>
        <end position="422"/>
    </location>
</feature>
<dbReference type="InterPro" id="IPR011701">
    <property type="entry name" value="MFS"/>
</dbReference>
<protein>
    <submittedName>
        <fullName evidence="9">Glucose/galactose MFS transporter</fullName>
    </submittedName>
</protein>
<dbReference type="KEGG" id="cbae:COR50_19935"/>
<evidence type="ECO:0000256" key="7">
    <source>
        <dbReference type="ARBA" id="ARBA00023136"/>
    </source>
</evidence>
<evidence type="ECO:0000256" key="1">
    <source>
        <dbReference type="ARBA" id="ARBA00003321"/>
    </source>
</evidence>
<keyword evidence="4" id="KW-1003">Cell membrane</keyword>